<dbReference type="InterPro" id="IPR035919">
    <property type="entry name" value="EAL_sf"/>
</dbReference>
<dbReference type="PROSITE" id="PS50887">
    <property type="entry name" value="GGDEF"/>
    <property type="match status" value="1"/>
</dbReference>
<dbReference type="RefSeq" id="WP_035260998.1">
    <property type="nucleotide sequence ID" value="NZ_JFKE01000006.1"/>
</dbReference>
<accession>A0A037ZGX4</accession>
<dbReference type="InterPro" id="IPR000160">
    <property type="entry name" value="GGDEF_dom"/>
</dbReference>
<sequence>MDRIFARATCLTQSLFAMPQGIAFLPACSLAAFWLGGETALVIFALLPPFFYAIFGKTAQAGPTQGGTDVATGLRLRGDAVAALDSAFAHRSPATAAIVVSVEDVGDVEQRFGLPAVDIVMRKVAERLQSVLRQQDILARAEGSSFAIALAPMRRADLETVLQICARLQDAVREPVSIDATTAYVSSSIGFCLPARSPQPSGTGMMNAAETAMLEARQHGPGAIRAFSKDMQVAVAQRSELIDELAEALDTGQIRPWFQPQISTDTGEVSGFEALARWAHPERGLVPPGQFLDAIEHAGLSERLSEEILFHALSALRSWDTAGIKVPNVGVNFSGDELRNPRLVDRIQWELDRFGLTPDRLTVEVLETVVANSPDDVVVRNLAALSNLGCGIDLDDFGTGQASITSIRRFKVGRLKIDRSFVTKIDEDSEQRNLVEAILTMADRLDLDTVAEGVETSEEHAMLSQLGCGHVQGYGISRPIPFEETIAWCTSHRKKLPIVETPRRQAG</sequence>
<dbReference type="OrthoDB" id="9814202at2"/>
<dbReference type="InterPro" id="IPR029787">
    <property type="entry name" value="Nucleotide_cyclase"/>
</dbReference>
<dbReference type="CDD" id="cd01948">
    <property type="entry name" value="EAL"/>
    <property type="match status" value="1"/>
</dbReference>
<evidence type="ECO:0000313" key="4">
    <source>
        <dbReference type="Proteomes" id="UP000026249"/>
    </source>
</evidence>
<evidence type="ECO:0000259" key="1">
    <source>
        <dbReference type="PROSITE" id="PS50883"/>
    </source>
</evidence>
<feature type="domain" description="EAL" evidence="1">
    <location>
        <begin position="238"/>
        <end position="493"/>
    </location>
</feature>
<dbReference type="STRING" id="1454373.ACMU_16870"/>
<dbReference type="PROSITE" id="PS50883">
    <property type="entry name" value="EAL"/>
    <property type="match status" value="1"/>
</dbReference>
<dbReference type="PANTHER" id="PTHR33121">
    <property type="entry name" value="CYCLIC DI-GMP PHOSPHODIESTERASE PDEF"/>
    <property type="match status" value="1"/>
</dbReference>
<comment type="caution">
    <text evidence="3">The sequence shown here is derived from an EMBL/GenBank/DDBJ whole genome shotgun (WGS) entry which is preliminary data.</text>
</comment>
<dbReference type="SMART" id="SM00052">
    <property type="entry name" value="EAL"/>
    <property type="match status" value="1"/>
</dbReference>
<dbReference type="Proteomes" id="UP000026249">
    <property type="component" value="Unassembled WGS sequence"/>
</dbReference>
<dbReference type="PANTHER" id="PTHR33121:SF70">
    <property type="entry name" value="SIGNALING PROTEIN YKOW"/>
    <property type="match status" value="1"/>
</dbReference>
<keyword evidence="4" id="KW-1185">Reference proteome</keyword>
<proteinExistence type="predicted"/>
<gene>
    <name evidence="3" type="ORF">ACMU_16870</name>
</gene>
<dbReference type="Pfam" id="PF00563">
    <property type="entry name" value="EAL"/>
    <property type="match status" value="1"/>
</dbReference>
<reference evidence="3 4" key="1">
    <citation type="submission" date="2014-03" db="EMBL/GenBank/DDBJ databases">
        <title>Draft Genome Sequence of Actibacterium mucosum KCTC 23349, a Marine Alphaproteobacterium with Complex Ionic Requirements Isolated from Mediterranean Seawater at Malvarrosa Beach, Valencia, Spain.</title>
        <authorList>
            <person name="Arahal D.R."/>
            <person name="Shao Z."/>
            <person name="Lai Q."/>
            <person name="Pujalte M.J."/>
        </authorList>
    </citation>
    <scope>NUCLEOTIDE SEQUENCE [LARGE SCALE GENOMIC DNA]</scope>
    <source>
        <strain evidence="3 4">KCTC 23349</strain>
    </source>
</reference>
<dbReference type="SUPFAM" id="SSF141868">
    <property type="entry name" value="EAL domain-like"/>
    <property type="match status" value="1"/>
</dbReference>
<dbReference type="GO" id="GO:0071111">
    <property type="term" value="F:cyclic-guanylate-specific phosphodiesterase activity"/>
    <property type="evidence" value="ECO:0007669"/>
    <property type="project" value="InterPro"/>
</dbReference>
<dbReference type="Pfam" id="PF00990">
    <property type="entry name" value="GGDEF"/>
    <property type="match status" value="1"/>
</dbReference>
<evidence type="ECO:0000313" key="3">
    <source>
        <dbReference type="EMBL" id="KAJ54786.1"/>
    </source>
</evidence>
<dbReference type="SUPFAM" id="SSF55073">
    <property type="entry name" value="Nucleotide cyclase"/>
    <property type="match status" value="1"/>
</dbReference>
<feature type="domain" description="GGDEF" evidence="2">
    <location>
        <begin position="93"/>
        <end position="229"/>
    </location>
</feature>
<dbReference type="SMART" id="SM00267">
    <property type="entry name" value="GGDEF"/>
    <property type="match status" value="1"/>
</dbReference>
<name>A0A037ZGX4_9RHOB</name>
<dbReference type="Gene3D" id="3.30.70.270">
    <property type="match status" value="1"/>
</dbReference>
<dbReference type="Gene3D" id="3.20.20.450">
    <property type="entry name" value="EAL domain"/>
    <property type="match status" value="1"/>
</dbReference>
<organism evidence="3 4">
    <name type="scientific">Actibacterium mucosum KCTC 23349</name>
    <dbReference type="NCBI Taxonomy" id="1454373"/>
    <lineage>
        <taxon>Bacteria</taxon>
        <taxon>Pseudomonadati</taxon>
        <taxon>Pseudomonadota</taxon>
        <taxon>Alphaproteobacteria</taxon>
        <taxon>Rhodobacterales</taxon>
        <taxon>Roseobacteraceae</taxon>
        <taxon>Actibacterium</taxon>
    </lineage>
</organism>
<dbReference type="AlphaFoldDB" id="A0A037ZGX4"/>
<dbReference type="InterPro" id="IPR043128">
    <property type="entry name" value="Rev_trsase/Diguanyl_cyclase"/>
</dbReference>
<dbReference type="EMBL" id="JFKE01000006">
    <property type="protein sequence ID" value="KAJ54786.1"/>
    <property type="molecule type" value="Genomic_DNA"/>
</dbReference>
<dbReference type="NCBIfam" id="TIGR00254">
    <property type="entry name" value="GGDEF"/>
    <property type="match status" value="1"/>
</dbReference>
<dbReference type="InterPro" id="IPR050706">
    <property type="entry name" value="Cyclic-di-GMP_PDE-like"/>
</dbReference>
<dbReference type="InterPro" id="IPR001633">
    <property type="entry name" value="EAL_dom"/>
</dbReference>
<protein>
    <submittedName>
        <fullName evidence="3">Diguanylate cyclase</fullName>
    </submittedName>
</protein>
<evidence type="ECO:0000259" key="2">
    <source>
        <dbReference type="PROSITE" id="PS50887"/>
    </source>
</evidence>